<name>A0AAP9RFU3_CLOBU</name>
<reference evidence="2 3" key="1">
    <citation type="submission" date="2019-05" db="EMBL/GenBank/DDBJ databases">
        <authorList>
            <person name="Schori C."/>
            <person name="Ahrens C."/>
        </authorList>
    </citation>
    <scope>NUCLEOTIDE SEQUENCE [LARGE SCALE GENOMIC DNA]</scope>
    <source>
        <strain evidence="2 3">DSM 10702</strain>
    </source>
</reference>
<protein>
    <submittedName>
        <fullName evidence="2">Uncharacterized protein</fullName>
    </submittedName>
</protein>
<dbReference type="EMBL" id="CP040626">
    <property type="protein sequence ID" value="QMW91612.1"/>
    <property type="molecule type" value="Genomic_DNA"/>
</dbReference>
<proteinExistence type="predicted"/>
<dbReference type="GeneID" id="92944845"/>
<evidence type="ECO:0000256" key="1">
    <source>
        <dbReference type="SAM" id="Phobius"/>
    </source>
</evidence>
<organism evidence="2 3">
    <name type="scientific">Clostridium butyricum</name>
    <dbReference type="NCBI Taxonomy" id="1492"/>
    <lineage>
        <taxon>Bacteria</taxon>
        <taxon>Bacillati</taxon>
        <taxon>Bacillota</taxon>
        <taxon>Clostridia</taxon>
        <taxon>Eubacteriales</taxon>
        <taxon>Clostridiaceae</taxon>
        <taxon>Clostridium</taxon>
    </lineage>
</organism>
<keyword evidence="1" id="KW-0812">Transmembrane</keyword>
<keyword evidence="1" id="KW-1133">Transmembrane helix</keyword>
<feature type="transmembrane region" description="Helical" evidence="1">
    <location>
        <begin position="53"/>
        <end position="74"/>
    </location>
</feature>
<sequence>MNNISDSIKELLKDDKLTGNQKDKLIDLLREIVKIIPEIGEKNRLQFLDMLKIFANCAGSIAMIMAAIVGVKFIKRR</sequence>
<evidence type="ECO:0000313" key="2">
    <source>
        <dbReference type="EMBL" id="QMW91612.1"/>
    </source>
</evidence>
<accession>A0AAP9RFU3</accession>
<dbReference type="Proteomes" id="UP000515243">
    <property type="component" value="Chromosome 1"/>
</dbReference>
<keyword evidence="1" id="KW-0472">Membrane</keyword>
<evidence type="ECO:0000313" key="3">
    <source>
        <dbReference type="Proteomes" id="UP000515243"/>
    </source>
</evidence>
<dbReference type="AlphaFoldDB" id="A0AAP9RFU3"/>
<dbReference type="RefSeq" id="WP_035765210.1">
    <property type="nucleotide sequence ID" value="NZ_AP019716.1"/>
</dbReference>
<gene>
    <name evidence="2" type="ORF">FF104_11730</name>
</gene>